<dbReference type="EMBL" id="JAWQEG010006111">
    <property type="protein sequence ID" value="KAK3855729.1"/>
    <property type="molecule type" value="Genomic_DNA"/>
</dbReference>
<comment type="caution">
    <text evidence="3">The sequence shown here is derived from an EMBL/GenBank/DDBJ whole genome shotgun (WGS) entry which is preliminary data.</text>
</comment>
<reference evidence="3" key="1">
    <citation type="submission" date="2023-10" db="EMBL/GenBank/DDBJ databases">
        <title>Genome assemblies of two species of porcelain crab, Petrolisthes cinctipes and Petrolisthes manimaculis (Anomura: Porcellanidae).</title>
        <authorList>
            <person name="Angst P."/>
        </authorList>
    </citation>
    <scope>NUCLEOTIDE SEQUENCE</scope>
    <source>
        <strain evidence="3">PB745_01</strain>
        <tissue evidence="3">Gill</tissue>
    </source>
</reference>
<dbReference type="Proteomes" id="UP001286313">
    <property type="component" value="Unassembled WGS sequence"/>
</dbReference>
<sequence>MQYPHTQETHIPPTTHMQYPHTHAYLTYFPHPHMQYPHTQQTHDTSHNPHEIPTHPAYSHTSHTPTCYTPHTSHTPHDIPTYPGYSHTSHNPHAIPTYPAYSHTSHTPHSIPTHTHTSVPCTFPTNNQLDPDIDNNGFLDKNDFECLAVKNTLIEGRGEFKEDAYANNKKIMSNLWNEIAELADFNKDGEVTVDEFKQAVKNLCCGKTFDAFPTCFKTFISKLFCAIDVNGDGLVGVDEYRLDCITRSAFANVKEIDDAYNKLCTDGDKKAGGISLSRYQELYAQFISNPDENSNAVFLFGPLKVVQ</sequence>
<keyword evidence="1" id="KW-0106">Calcium</keyword>
<proteinExistence type="predicted"/>
<dbReference type="GO" id="GO:0005509">
    <property type="term" value="F:calcium ion binding"/>
    <property type="evidence" value="ECO:0007669"/>
    <property type="project" value="InterPro"/>
</dbReference>
<dbReference type="InterPro" id="IPR002048">
    <property type="entry name" value="EF_hand_dom"/>
</dbReference>
<evidence type="ECO:0000256" key="1">
    <source>
        <dbReference type="ARBA" id="ARBA00022837"/>
    </source>
</evidence>
<accession>A0AAE1BV38</accession>
<dbReference type="InterPro" id="IPR018247">
    <property type="entry name" value="EF_Hand_1_Ca_BS"/>
</dbReference>
<organism evidence="3 4">
    <name type="scientific">Petrolisthes cinctipes</name>
    <name type="common">Flat porcelain crab</name>
    <dbReference type="NCBI Taxonomy" id="88211"/>
    <lineage>
        <taxon>Eukaryota</taxon>
        <taxon>Metazoa</taxon>
        <taxon>Ecdysozoa</taxon>
        <taxon>Arthropoda</taxon>
        <taxon>Crustacea</taxon>
        <taxon>Multicrustacea</taxon>
        <taxon>Malacostraca</taxon>
        <taxon>Eumalacostraca</taxon>
        <taxon>Eucarida</taxon>
        <taxon>Decapoda</taxon>
        <taxon>Pleocyemata</taxon>
        <taxon>Anomura</taxon>
        <taxon>Galatheoidea</taxon>
        <taxon>Porcellanidae</taxon>
        <taxon>Petrolisthes</taxon>
    </lineage>
</organism>
<evidence type="ECO:0000313" key="4">
    <source>
        <dbReference type="Proteomes" id="UP001286313"/>
    </source>
</evidence>
<evidence type="ECO:0000259" key="2">
    <source>
        <dbReference type="PROSITE" id="PS50222"/>
    </source>
</evidence>
<feature type="domain" description="EF-hand" evidence="2">
    <location>
        <begin position="171"/>
        <end position="206"/>
    </location>
</feature>
<dbReference type="Pfam" id="PF13202">
    <property type="entry name" value="EF-hand_5"/>
    <property type="match status" value="2"/>
</dbReference>
<keyword evidence="4" id="KW-1185">Reference proteome</keyword>
<dbReference type="SMART" id="SM00054">
    <property type="entry name" value="EFh"/>
    <property type="match status" value="2"/>
</dbReference>
<dbReference type="Gene3D" id="1.10.238.10">
    <property type="entry name" value="EF-hand"/>
    <property type="match status" value="1"/>
</dbReference>
<evidence type="ECO:0000313" key="3">
    <source>
        <dbReference type="EMBL" id="KAK3855729.1"/>
    </source>
</evidence>
<protein>
    <recommendedName>
        <fullName evidence="2">EF-hand domain-containing protein</fullName>
    </recommendedName>
</protein>
<dbReference type="PROSITE" id="PS50222">
    <property type="entry name" value="EF_HAND_2"/>
    <property type="match status" value="1"/>
</dbReference>
<dbReference type="CDD" id="cd00051">
    <property type="entry name" value="EFh"/>
    <property type="match status" value="1"/>
</dbReference>
<dbReference type="InterPro" id="IPR011992">
    <property type="entry name" value="EF-hand-dom_pair"/>
</dbReference>
<dbReference type="AlphaFoldDB" id="A0AAE1BV38"/>
<dbReference type="SUPFAM" id="SSF47473">
    <property type="entry name" value="EF-hand"/>
    <property type="match status" value="1"/>
</dbReference>
<dbReference type="PROSITE" id="PS00018">
    <property type="entry name" value="EF_HAND_1"/>
    <property type="match status" value="3"/>
</dbReference>
<name>A0AAE1BV38_PETCI</name>
<gene>
    <name evidence="3" type="ORF">Pcinc_037888</name>
</gene>